<evidence type="ECO:0000256" key="2">
    <source>
        <dbReference type="SAM" id="MobiDB-lite"/>
    </source>
</evidence>
<dbReference type="KEGG" id="ela:UCREL1_10780"/>
<organism evidence="3 4">
    <name type="scientific">Eutypa lata (strain UCR-EL1)</name>
    <name type="common">Grapevine dieback disease fungus</name>
    <name type="synonym">Eutypa armeniacae</name>
    <dbReference type="NCBI Taxonomy" id="1287681"/>
    <lineage>
        <taxon>Eukaryota</taxon>
        <taxon>Fungi</taxon>
        <taxon>Dikarya</taxon>
        <taxon>Ascomycota</taxon>
        <taxon>Pezizomycotina</taxon>
        <taxon>Sordariomycetes</taxon>
        <taxon>Xylariomycetidae</taxon>
        <taxon>Xylariales</taxon>
        <taxon>Diatrypaceae</taxon>
        <taxon>Eutypa</taxon>
    </lineage>
</organism>
<dbReference type="STRING" id="1287681.M7S842"/>
<dbReference type="eggNOG" id="ENOG502SPSM">
    <property type="taxonomic scope" value="Eukaryota"/>
</dbReference>
<accession>M7S842</accession>
<protein>
    <submittedName>
        <fullName evidence="3">Uncharacterized protein</fullName>
    </submittedName>
</protein>
<dbReference type="OrthoDB" id="5213630at2759"/>
<name>M7S842_EUTLA</name>
<sequence>MPQDTAGSERQKQPKRPRKRRDTVGSSQEDELSKGHNNPNPQLPSRDNVIKELQQKLADQTLENETFKKNEQLSQGLKSEYDLAKKLDKANETCEKLRAHWVEATEELEQLQKTGKKFHVDDDSVVSVWNSLAYKIRNLSSKASMRKGHPSSTEAEVNRCHEWRAETNHLLHDNCEKLDKMDEEKQGRLIQGLCLLIKQWSADFGHEELITDLRGILHNLVEFCSITARANAAYVPFTLQRNISHNMQFKDDCMEFRAMTSPERGVVDLIVSPGLAKYGNSDGENYHQREILDKLGVAF</sequence>
<feature type="compositionally biased region" description="Polar residues" evidence="2">
    <location>
        <begin position="35"/>
        <end position="45"/>
    </location>
</feature>
<reference evidence="4" key="1">
    <citation type="journal article" date="2013" name="Genome Announc.">
        <title>Draft genome sequence of the grapevine dieback fungus Eutypa lata UCR-EL1.</title>
        <authorList>
            <person name="Blanco-Ulate B."/>
            <person name="Rolshausen P.E."/>
            <person name="Cantu D."/>
        </authorList>
    </citation>
    <scope>NUCLEOTIDE SEQUENCE [LARGE SCALE GENOMIC DNA]</scope>
    <source>
        <strain evidence="4">UCR-EL1</strain>
    </source>
</reference>
<keyword evidence="1" id="KW-0175">Coiled coil</keyword>
<dbReference type="Proteomes" id="UP000012174">
    <property type="component" value="Unassembled WGS sequence"/>
</dbReference>
<evidence type="ECO:0000313" key="4">
    <source>
        <dbReference type="Proteomes" id="UP000012174"/>
    </source>
</evidence>
<evidence type="ECO:0000313" key="3">
    <source>
        <dbReference type="EMBL" id="EMR62284.1"/>
    </source>
</evidence>
<dbReference type="AlphaFoldDB" id="M7S842"/>
<feature type="coiled-coil region" evidence="1">
    <location>
        <begin position="50"/>
        <end position="114"/>
    </location>
</feature>
<proteinExistence type="predicted"/>
<keyword evidence="4" id="KW-1185">Reference proteome</keyword>
<feature type="region of interest" description="Disordered" evidence="2">
    <location>
        <begin position="1"/>
        <end position="46"/>
    </location>
</feature>
<dbReference type="EMBL" id="KB707455">
    <property type="protein sequence ID" value="EMR62284.1"/>
    <property type="molecule type" value="Genomic_DNA"/>
</dbReference>
<dbReference type="HOGENOM" id="CLU_930754_0_0_1"/>
<evidence type="ECO:0000256" key="1">
    <source>
        <dbReference type="SAM" id="Coils"/>
    </source>
</evidence>
<gene>
    <name evidence="3" type="ORF">UCREL1_10780</name>
</gene>